<dbReference type="GO" id="GO:0003729">
    <property type="term" value="F:mRNA binding"/>
    <property type="evidence" value="ECO:0007669"/>
    <property type="project" value="TreeGrafter"/>
</dbReference>
<organism evidence="11 12">
    <name type="scientific">Malassezia equina</name>
    <dbReference type="NCBI Taxonomy" id="1381935"/>
    <lineage>
        <taxon>Eukaryota</taxon>
        <taxon>Fungi</taxon>
        <taxon>Dikarya</taxon>
        <taxon>Basidiomycota</taxon>
        <taxon>Ustilaginomycotina</taxon>
        <taxon>Malasseziomycetes</taxon>
        <taxon>Malasseziales</taxon>
        <taxon>Malasseziaceae</taxon>
        <taxon>Malassezia</taxon>
    </lineage>
</organism>
<keyword evidence="6" id="KW-0866">Nonsense-mediated mRNA decay</keyword>
<evidence type="ECO:0000256" key="1">
    <source>
        <dbReference type="ARBA" id="ARBA00004123"/>
    </source>
</evidence>
<dbReference type="GO" id="GO:0045727">
    <property type="term" value="P:positive regulation of translation"/>
    <property type="evidence" value="ECO:0007669"/>
    <property type="project" value="TreeGrafter"/>
</dbReference>
<feature type="transmembrane region" description="Helical" evidence="9">
    <location>
        <begin position="509"/>
        <end position="533"/>
    </location>
</feature>
<feature type="transmembrane region" description="Helical" evidence="9">
    <location>
        <begin position="341"/>
        <end position="363"/>
    </location>
</feature>
<dbReference type="InterPro" id="IPR013083">
    <property type="entry name" value="Znf_RING/FYVE/PHD"/>
</dbReference>
<feature type="domain" description="RING-CH-type" evidence="10">
    <location>
        <begin position="260"/>
        <end position="326"/>
    </location>
</feature>
<dbReference type="InterPro" id="IPR039722">
    <property type="entry name" value="Upf3"/>
</dbReference>
<dbReference type="InterPro" id="IPR005120">
    <property type="entry name" value="UPF3_dom"/>
</dbReference>
<keyword evidence="7" id="KW-0539">Nucleus</keyword>
<reference evidence="11" key="1">
    <citation type="submission" date="2023-03" db="EMBL/GenBank/DDBJ databases">
        <title>Mating type loci evolution in Malassezia.</title>
        <authorList>
            <person name="Coelho M.A."/>
        </authorList>
    </citation>
    <scope>NUCLEOTIDE SEQUENCE</scope>
    <source>
        <strain evidence="11">CBS 12830</strain>
    </source>
</reference>
<feature type="region of interest" description="Disordered" evidence="8">
    <location>
        <begin position="191"/>
        <end position="219"/>
    </location>
</feature>
<comment type="subcellular location">
    <subcellularLocation>
        <location evidence="1">Nucleus</location>
    </subcellularLocation>
</comment>
<evidence type="ECO:0000313" key="12">
    <source>
        <dbReference type="Proteomes" id="UP001214415"/>
    </source>
</evidence>
<keyword evidence="5" id="KW-0862">Zinc</keyword>
<dbReference type="Pfam" id="PF12906">
    <property type="entry name" value="RINGv"/>
    <property type="match status" value="1"/>
</dbReference>
<evidence type="ECO:0000256" key="2">
    <source>
        <dbReference type="ARBA" id="ARBA00005991"/>
    </source>
</evidence>
<comment type="similarity">
    <text evidence="2">Belongs to the RENT3 family.</text>
</comment>
<dbReference type="Gene3D" id="3.30.40.10">
    <property type="entry name" value="Zinc/RING finger domain, C3HC4 (zinc finger)"/>
    <property type="match status" value="1"/>
</dbReference>
<dbReference type="InterPro" id="IPR035979">
    <property type="entry name" value="RBD_domain_sf"/>
</dbReference>
<dbReference type="PANTHER" id="PTHR13112:SF0">
    <property type="entry name" value="FI21285P1"/>
    <property type="match status" value="1"/>
</dbReference>
<dbReference type="InterPro" id="IPR012677">
    <property type="entry name" value="Nucleotide-bd_a/b_plait_sf"/>
</dbReference>
<evidence type="ECO:0000256" key="5">
    <source>
        <dbReference type="ARBA" id="ARBA00022833"/>
    </source>
</evidence>
<dbReference type="SMART" id="SM00744">
    <property type="entry name" value="RINGv"/>
    <property type="match status" value="1"/>
</dbReference>
<accession>A0AAF0J1Y2</accession>
<dbReference type="Proteomes" id="UP001214415">
    <property type="component" value="Chromosome 8"/>
</dbReference>
<dbReference type="AlphaFoldDB" id="A0AAF0J1Y2"/>
<proteinExistence type="inferred from homology"/>
<gene>
    <name evidence="11" type="ORF">MEQU1_003690</name>
</gene>
<keyword evidence="4" id="KW-0863">Zinc-finger</keyword>
<evidence type="ECO:0000256" key="7">
    <source>
        <dbReference type="ARBA" id="ARBA00023242"/>
    </source>
</evidence>
<name>A0AAF0J1Y2_9BASI</name>
<dbReference type="Pfam" id="PF03467">
    <property type="entry name" value="Smg4_UPF3"/>
    <property type="match status" value="1"/>
</dbReference>
<dbReference type="PANTHER" id="PTHR13112">
    <property type="entry name" value="UPF3 REGULATOR OF NONSENSE TRANSCRIPTS-LIKE PROTEIN"/>
    <property type="match status" value="1"/>
</dbReference>
<dbReference type="SUPFAM" id="SSF57850">
    <property type="entry name" value="RING/U-box"/>
    <property type="match status" value="1"/>
</dbReference>
<evidence type="ECO:0000256" key="6">
    <source>
        <dbReference type="ARBA" id="ARBA00023161"/>
    </source>
</evidence>
<evidence type="ECO:0000256" key="4">
    <source>
        <dbReference type="ARBA" id="ARBA00022771"/>
    </source>
</evidence>
<dbReference type="CDD" id="cd16495">
    <property type="entry name" value="RING_CH-C4HC3_MARCH"/>
    <property type="match status" value="1"/>
</dbReference>
<dbReference type="GO" id="GO:0008270">
    <property type="term" value="F:zinc ion binding"/>
    <property type="evidence" value="ECO:0007669"/>
    <property type="project" value="UniProtKB-KW"/>
</dbReference>
<dbReference type="SUPFAM" id="SSF54928">
    <property type="entry name" value="RNA-binding domain, RBD"/>
    <property type="match status" value="1"/>
</dbReference>
<keyword evidence="9" id="KW-0812">Transmembrane</keyword>
<protein>
    <recommendedName>
        <fullName evidence="10">RING-CH-type domain-containing protein</fullName>
    </recommendedName>
</protein>
<evidence type="ECO:0000259" key="10">
    <source>
        <dbReference type="PROSITE" id="PS51292"/>
    </source>
</evidence>
<dbReference type="Gene3D" id="3.30.70.330">
    <property type="match status" value="1"/>
</dbReference>
<dbReference type="PROSITE" id="PS51292">
    <property type="entry name" value="ZF_RING_CH"/>
    <property type="match status" value="1"/>
</dbReference>
<sequence length="641" mass="70508">MVAKHRGGGAPPSRRKPRRKIVVRDLPPHLPASVFWSTVSPWVRIASGAPTTDDAQPVRAAGDQPPTVVYAEYIPGKRSERPTEHDTPSLAFLQFRQANQMLAFAQAFQGHKFQDAQGHEYVAIIDYALVQKAPTALPARDDPLAGTIEQTPEFQAFVASLEAPVPAPSAPATDAAPASTHLVDYLRAQDEQARARKAKKAPKRADKKRTDEAKPQVQTAPRAVSALTLHVCPCAAMHGRARCDAVDEIQVEALLLGERTQDEPERTCRMCFDSAVAPGDRLLSPCQCRGTMKYVHASCLDEWRAKSRRTDSARMCEQCGTAYKFRATPVMRLLASRFVRVVLSILLLLLLSQALGVMVRVFLQQNEPALFEAMHPWAMQSISYEPGVETMPWPLPPDEREITSVSMFWDDVLGPVNEPEASSDLRLYILGLAQPILLLQSVQGMLQRTGEALVRGLIPCITQRVVTVHGLPIDGAASFAPRGCGRYTRLYEHTLGLALVGLSMNSYMLGLLSSLHAFYAGVPFTVVAMYPIAGSPTHVAAVRESDQWLGPLLLAMVLGGLLRACCILYQQITLLGQYITAHTPRVVVHASEPGITLMAPPRPAPRAHWTQWILQRMVRGHAAMRDVHDPRFVWMLAQAGD</sequence>
<evidence type="ECO:0000256" key="8">
    <source>
        <dbReference type="SAM" id="MobiDB-lite"/>
    </source>
</evidence>
<keyword evidence="3" id="KW-0479">Metal-binding</keyword>
<evidence type="ECO:0000256" key="9">
    <source>
        <dbReference type="SAM" id="Phobius"/>
    </source>
</evidence>
<evidence type="ECO:0000313" key="11">
    <source>
        <dbReference type="EMBL" id="WFD24983.1"/>
    </source>
</evidence>
<keyword evidence="12" id="KW-1185">Reference proteome</keyword>
<dbReference type="CDD" id="cd12455">
    <property type="entry name" value="RRM_like_Smg4_UPF3"/>
    <property type="match status" value="1"/>
</dbReference>
<dbReference type="GO" id="GO:0005730">
    <property type="term" value="C:nucleolus"/>
    <property type="evidence" value="ECO:0007669"/>
    <property type="project" value="TreeGrafter"/>
</dbReference>
<keyword evidence="9" id="KW-0472">Membrane</keyword>
<feature type="region of interest" description="Disordered" evidence="8">
    <location>
        <begin position="1"/>
        <end position="20"/>
    </location>
</feature>
<feature type="compositionally biased region" description="Basic residues" evidence="8">
    <location>
        <begin position="195"/>
        <end position="207"/>
    </location>
</feature>
<dbReference type="GO" id="GO:0000184">
    <property type="term" value="P:nuclear-transcribed mRNA catabolic process, nonsense-mediated decay"/>
    <property type="evidence" value="ECO:0007669"/>
    <property type="project" value="UniProtKB-KW"/>
</dbReference>
<dbReference type="EMBL" id="CP119907">
    <property type="protein sequence ID" value="WFD24983.1"/>
    <property type="molecule type" value="Genomic_DNA"/>
</dbReference>
<feature type="transmembrane region" description="Helical" evidence="9">
    <location>
        <begin position="548"/>
        <end position="569"/>
    </location>
</feature>
<dbReference type="InterPro" id="IPR011016">
    <property type="entry name" value="Znf_RING-CH"/>
</dbReference>
<evidence type="ECO:0000256" key="3">
    <source>
        <dbReference type="ARBA" id="ARBA00022723"/>
    </source>
</evidence>
<dbReference type="GO" id="GO:0005737">
    <property type="term" value="C:cytoplasm"/>
    <property type="evidence" value="ECO:0007669"/>
    <property type="project" value="TreeGrafter"/>
</dbReference>
<keyword evidence="9" id="KW-1133">Transmembrane helix</keyword>